<gene>
    <name evidence="1" type="ORF">H7F21_09575</name>
</gene>
<sequence length="428" mass="49848">MNLRSCIFWALDRLKGNPLKIALRFTSNILETKDRKWAETENANRLKELLNHASKTTSFYMDKNYAKLEDFPIVNKNMIRDNLENFMSHSFEPKDCLKVSTSGSTGAPFSIYQDRDKVNKSIADNIYFSSKSDFEIGNRLVYIKIWSDKLNYRKRFGFRMKNILPWSVFNLSNTEIDKLLTELNNSRESISFIGYASSFEKICKHLDELNENPIKFKTKSVITISESLNLYTRNAVKQYFGIYPMSRYSNNENGIIAQQNNHENSNFILNSSSYVVEIFDLEADRKLKYGEQGRIVITDLYNKATPIIRYDTGDIGTLEVDSENRPYFSEIYGRKLDLLYDTQGNLVPSHLSAKLCNYGEFKQFQLVQKGQKNYEINLNTTTQVDELNMIKEYKKYFGEDADIKINYVSEIPLLASGKRREVVNEYYV</sequence>
<dbReference type="InterPro" id="IPR042099">
    <property type="entry name" value="ANL_N_sf"/>
</dbReference>
<keyword evidence="2" id="KW-1185">Reference proteome</keyword>
<proteinExistence type="predicted"/>
<dbReference type="PANTHER" id="PTHR36932">
    <property type="entry name" value="CAPSULAR POLYSACCHARIDE BIOSYNTHESIS PROTEIN"/>
    <property type="match status" value="1"/>
</dbReference>
<dbReference type="RefSeq" id="WP_185789043.1">
    <property type="nucleotide sequence ID" value="NZ_JACLCP010000002.1"/>
</dbReference>
<name>A0A842IQP7_9FLAO</name>
<accession>A0A842IQP7</accession>
<dbReference type="SUPFAM" id="SSF56801">
    <property type="entry name" value="Acetyl-CoA synthetase-like"/>
    <property type="match status" value="1"/>
</dbReference>
<comment type="caution">
    <text evidence="1">The sequence shown here is derived from an EMBL/GenBank/DDBJ whole genome shotgun (WGS) entry which is preliminary data.</text>
</comment>
<evidence type="ECO:0000313" key="2">
    <source>
        <dbReference type="Proteomes" id="UP000533900"/>
    </source>
</evidence>
<dbReference type="Gene3D" id="3.40.50.12780">
    <property type="entry name" value="N-terminal domain of ligase-like"/>
    <property type="match status" value="1"/>
</dbReference>
<reference evidence="1" key="1">
    <citation type="submission" date="2020-08" db="EMBL/GenBank/DDBJ databases">
        <title>Winogradskyella ouciana sp. nov., isolated from the hadal seawater of the Mariana Trench.</title>
        <authorList>
            <person name="He X."/>
        </authorList>
    </citation>
    <scope>NUCLEOTIDE SEQUENCE [LARGE SCALE GENOMIC DNA]</scope>
    <source>
        <strain evidence="1">KCTC 52348</strain>
    </source>
</reference>
<protein>
    <submittedName>
        <fullName evidence="1">CoF synthetase</fullName>
    </submittedName>
</protein>
<evidence type="ECO:0000313" key="1">
    <source>
        <dbReference type="EMBL" id="MBC2845340.1"/>
    </source>
</evidence>
<dbReference type="EMBL" id="JACLCP010000002">
    <property type="protein sequence ID" value="MBC2845340.1"/>
    <property type="molecule type" value="Genomic_DNA"/>
</dbReference>
<dbReference type="Proteomes" id="UP000533900">
    <property type="component" value="Unassembled WGS sequence"/>
</dbReference>
<dbReference type="AlphaFoldDB" id="A0A842IQP7"/>
<dbReference type="InterPro" id="IPR053158">
    <property type="entry name" value="CapK_Type1_Caps_Biosynth"/>
</dbReference>
<organism evidence="1 2">
    <name type="scientific">Winogradskyella flava</name>
    <dbReference type="NCBI Taxonomy" id="1884876"/>
    <lineage>
        <taxon>Bacteria</taxon>
        <taxon>Pseudomonadati</taxon>
        <taxon>Bacteroidota</taxon>
        <taxon>Flavobacteriia</taxon>
        <taxon>Flavobacteriales</taxon>
        <taxon>Flavobacteriaceae</taxon>
        <taxon>Winogradskyella</taxon>
    </lineage>
</organism>
<dbReference type="PANTHER" id="PTHR36932:SF1">
    <property type="entry name" value="CAPSULAR POLYSACCHARIDE BIOSYNTHESIS PROTEIN"/>
    <property type="match status" value="1"/>
</dbReference>